<keyword evidence="2 4" id="KW-0547">Nucleotide-binding</keyword>
<evidence type="ECO:0000256" key="2">
    <source>
        <dbReference type="ARBA" id="ARBA00022741"/>
    </source>
</evidence>
<dbReference type="PANTHER" id="PTHR36510">
    <property type="entry name" value="GLUTAMATE--CYSTEINE LIGASE 2-RELATED"/>
    <property type="match status" value="1"/>
</dbReference>
<keyword evidence="3 4" id="KW-0067">ATP-binding</keyword>
<dbReference type="GO" id="GO:0042398">
    <property type="term" value="P:modified amino acid biosynthetic process"/>
    <property type="evidence" value="ECO:0007669"/>
    <property type="project" value="InterPro"/>
</dbReference>
<dbReference type="NCBIfam" id="NF010039">
    <property type="entry name" value="PRK13515.1"/>
    <property type="match status" value="1"/>
</dbReference>
<dbReference type="EMBL" id="BMXF01000004">
    <property type="protein sequence ID" value="GHB81818.1"/>
    <property type="molecule type" value="Genomic_DNA"/>
</dbReference>
<comment type="catalytic activity">
    <reaction evidence="4">
        <text>L-cysteine + L-glutamate + ATP = gamma-L-glutamyl-L-cysteine + ADP + phosphate + H(+)</text>
        <dbReference type="Rhea" id="RHEA:13285"/>
        <dbReference type="ChEBI" id="CHEBI:15378"/>
        <dbReference type="ChEBI" id="CHEBI:29985"/>
        <dbReference type="ChEBI" id="CHEBI:30616"/>
        <dbReference type="ChEBI" id="CHEBI:35235"/>
        <dbReference type="ChEBI" id="CHEBI:43474"/>
        <dbReference type="ChEBI" id="CHEBI:58173"/>
        <dbReference type="ChEBI" id="CHEBI:456216"/>
        <dbReference type="EC" id="6.3.2.2"/>
    </reaction>
</comment>
<dbReference type="PANTHER" id="PTHR36510:SF1">
    <property type="entry name" value="GLUTAMATE--CYSTEINE LIGASE 2-RELATED"/>
    <property type="match status" value="1"/>
</dbReference>
<comment type="function">
    <text evidence="4">ATP-dependent carboxylate-amine ligase which exhibits weak glutamate--cysteine ligase activity.</text>
</comment>
<comment type="caution">
    <text evidence="5">The sequence shown here is derived from an EMBL/GenBank/DDBJ whole genome shotgun (WGS) entry which is preliminary data.</text>
</comment>
<dbReference type="NCBIfam" id="TIGR02050">
    <property type="entry name" value="gshA_cyan_rel"/>
    <property type="match status" value="1"/>
</dbReference>
<evidence type="ECO:0000313" key="5">
    <source>
        <dbReference type="EMBL" id="GHB81818.1"/>
    </source>
</evidence>
<dbReference type="InterPro" id="IPR011793">
    <property type="entry name" value="YbdK"/>
</dbReference>
<dbReference type="Proteomes" id="UP000598271">
    <property type="component" value="Unassembled WGS sequence"/>
</dbReference>
<protein>
    <recommendedName>
        <fullName evidence="4">Putative glutamate--cysteine ligase 2</fullName>
        <ecNumber evidence="4">6.3.2.2</ecNumber>
    </recommendedName>
    <alternativeName>
        <fullName evidence="4">Gamma-glutamylcysteine synthetase 2</fullName>
        <shortName evidence="4">GCS 2</shortName>
        <shortName evidence="4">Gamma-GCS 2</shortName>
    </alternativeName>
</protein>
<organism evidence="5 6">
    <name type="scientific">Persicitalea jodogahamensis</name>
    <dbReference type="NCBI Taxonomy" id="402147"/>
    <lineage>
        <taxon>Bacteria</taxon>
        <taxon>Pseudomonadati</taxon>
        <taxon>Bacteroidota</taxon>
        <taxon>Cytophagia</taxon>
        <taxon>Cytophagales</taxon>
        <taxon>Spirosomataceae</taxon>
        <taxon>Persicitalea</taxon>
    </lineage>
</organism>
<comment type="similarity">
    <text evidence="4">Belongs to the glutamate--cysteine ligase type 2 family. YbdK subfamily.</text>
</comment>
<dbReference type="AlphaFoldDB" id="A0A8J3GBI3"/>
<sequence length="388" mass="44857">MGSPLAEYLFYIHNFPTDGMTKRVFTLGIEEEFQTIDPVTRNLRSHMSKLVEDGKIILKERVKAEMHQAMVEVGTNICHDIHEAREEVTYLRKMIHDLAAAQNLHVAAAGTHPFADWVDQLITNDPRYDDLIDEMRDVARGNLIFGLHVHVGILNRNEGIAIMNAVRYFLPHIYALSTNSPFWCGRNTGFKSYRSKVFDKFPRTGIPDFFASASEYDEYINLLIKTKCIDNAKKIWWDIRVHPFFNTIEFRICDVPMRVEETICLAAICQALVVKIYKLQRQNLNFRPYRRNLINENKWRAARFGIESKLIDFGIQEEVEFRQLMGELLEFIDDVVDELGSRKEVEHVHWILENGSGADRQLAVFEKSGGDMNAVVDYIVQETKIGVV</sequence>
<dbReference type="InterPro" id="IPR014746">
    <property type="entry name" value="Gln_synth/guanido_kin_cat_dom"/>
</dbReference>
<dbReference type="HAMAP" id="MF_01609">
    <property type="entry name" value="Glu_cys_ligase_2"/>
    <property type="match status" value="1"/>
</dbReference>
<reference evidence="5 6" key="1">
    <citation type="journal article" date="2014" name="Int. J. Syst. Evol. Microbiol.">
        <title>Complete genome sequence of Corynebacterium casei LMG S-19264T (=DSM 44701T), isolated from a smear-ripened cheese.</title>
        <authorList>
            <consortium name="US DOE Joint Genome Institute (JGI-PGF)"/>
            <person name="Walter F."/>
            <person name="Albersmeier A."/>
            <person name="Kalinowski J."/>
            <person name="Ruckert C."/>
        </authorList>
    </citation>
    <scope>NUCLEOTIDE SEQUENCE [LARGE SCALE GENOMIC DNA]</scope>
    <source>
        <strain evidence="5 6">KCTC 12866</strain>
    </source>
</reference>
<dbReference type="Gene3D" id="3.30.590.20">
    <property type="match status" value="1"/>
</dbReference>
<dbReference type="GO" id="GO:0005524">
    <property type="term" value="F:ATP binding"/>
    <property type="evidence" value="ECO:0007669"/>
    <property type="project" value="UniProtKB-KW"/>
</dbReference>
<dbReference type="InterPro" id="IPR006336">
    <property type="entry name" value="GCS2"/>
</dbReference>
<accession>A0A8J3GBI3</accession>
<keyword evidence="1 4" id="KW-0436">Ligase</keyword>
<dbReference type="GO" id="GO:0004357">
    <property type="term" value="F:glutamate-cysteine ligase activity"/>
    <property type="evidence" value="ECO:0007669"/>
    <property type="project" value="UniProtKB-EC"/>
</dbReference>
<dbReference type="InterPro" id="IPR050141">
    <property type="entry name" value="GCL_type2/YbdK_subfam"/>
</dbReference>
<dbReference type="SUPFAM" id="SSF55931">
    <property type="entry name" value="Glutamine synthetase/guanido kinase"/>
    <property type="match status" value="1"/>
</dbReference>
<keyword evidence="6" id="KW-1185">Reference proteome</keyword>
<evidence type="ECO:0000313" key="6">
    <source>
        <dbReference type="Proteomes" id="UP000598271"/>
    </source>
</evidence>
<dbReference type="EC" id="6.3.2.2" evidence="4"/>
<evidence type="ECO:0000256" key="1">
    <source>
        <dbReference type="ARBA" id="ARBA00022598"/>
    </source>
</evidence>
<gene>
    <name evidence="5" type="ORF">GCM10007390_40980</name>
</gene>
<dbReference type="Pfam" id="PF04107">
    <property type="entry name" value="GCS2"/>
    <property type="match status" value="1"/>
</dbReference>
<evidence type="ECO:0000256" key="3">
    <source>
        <dbReference type="ARBA" id="ARBA00022840"/>
    </source>
</evidence>
<proteinExistence type="inferred from homology"/>
<name>A0A8J3GBI3_9BACT</name>
<evidence type="ECO:0000256" key="4">
    <source>
        <dbReference type="HAMAP-Rule" id="MF_01609"/>
    </source>
</evidence>